<feature type="transmembrane region" description="Helical" evidence="1">
    <location>
        <begin position="88"/>
        <end position="113"/>
    </location>
</feature>
<dbReference type="OrthoDB" id="8454209at2"/>
<dbReference type="Proteomes" id="UP000193778">
    <property type="component" value="Unassembled WGS sequence"/>
</dbReference>
<organism evidence="3 4">
    <name type="scientific">Ruegeria meonggei</name>
    <dbReference type="NCBI Taxonomy" id="1446476"/>
    <lineage>
        <taxon>Bacteria</taxon>
        <taxon>Pseudomonadati</taxon>
        <taxon>Pseudomonadota</taxon>
        <taxon>Alphaproteobacteria</taxon>
        <taxon>Rhodobacterales</taxon>
        <taxon>Roseobacteraceae</taxon>
        <taxon>Ruegeria</taxon>
    </lineage>
</organism>
<dbReference type="InterPro" id="IPR009936">
    <property type="entry name" value="DUF1468"/>
</dbReference>
<keyword evidence="4" id="KW-1185">Reference proteome</keyword>
<sequence>MIAKTLQDMFRRYRRPGDIVFALLFFAFALFLLSQLGTETKVVKRTKWFAQPALWPMIAIWGMVIFSGMHLLSSVLSPRIPGRLKEVTFWLMSLEYVSYFLIYVVTVPWLGYLPSTMLFAAFLAIRTGFRSRGAIGISLTFGAVVAIVFRALLQVNIPAGRVYEYLPDSVRVFALTYL</sequence>
<dbReference type="EMBL" id="FWFP01000004">
    <property type="protein sequence ID" value="SLN36225.1"/>
    <property type="molecule type" value="Genomic_DNA"/>
</dbReference>
<dbReference type="RefSeq" id="WP_085822108.1">
    <property type="nucleotide sequence ID" value="NZ_FWFP01000004.1"/>
</dbReference>
<gene>
    <name evidence="3" type="ORF">RUM8411_01556</name>
</gene>
<reference evidence="4" key="1">
    <citation type="submission" date="2017-03" db="EMBL/GenBank/DDBJ databases">
        <authorList>
            <person name="Rodrigo-Torres L."/>
            <person name="Arahal R.D."/>
            <person name="Lucena T."/>
        </authorList>
    </citation>
    <scope>NUCLEOTIDE SEQUENCE [LARGE SCALE GENOMIC DNA]</scope>
    <source>
        <strain evidence="4">CECT 8411</strain>
    </source>
</reference>
<evidence type="ECO:0000313" key="4">
    <source>
        <dbReference type="Proteomes" id="UP000193778"/>
    </source>
</evidence>
<feature type="domain" description="DUF1468" evidence="2">
    <location>
        <begin position="20"/>
        <end position="158"/>
    </location>
</feature>
<accession>A0A1X6Z0E5</accession>
<evidence type="ECO:0000256" key="1">
    <source>
        <dbReference type="SAM" id="Phobius"/>
    </source>
</evidence>
<evidence type="ECO:0000313" key="3">
    <source>
        <dbReference type="EMBL" id="SLN36225.1"/>
    </source>
</evidence>
<dbReference type="AlphaFoldDB" id="A0A1X6Z0E5"/>
<keyword evidence="1" id="KW-0812">Transmembrane</keyword>
<keyword evidence="1" id="KW-1133">Transmembrane helix</keyword>
<feature type="transmembrane region" description="Helical" evidence="1">
    <location>
        <begin position="133"/>
        <end position="153"/>
    </location>
</feature>
<keyword evidence="1" id="KW-0472">Membrane</keyword>
<proteinExistence type="predicted"/>
<feature type="transmembrane region" description="Helical" evidence="1">
    <location>
        <begin position="53"/>
        <end position="76"/>
    </location>
</feature>
<dbReference type="Pfam" id="PF07331">
    <property type="entry name" value="TctB"/>
    <property type="match status" value="1"/>
</dbReference>
<protein>
    <submittedName>
        <fullName evidence="3">Tripartite tricarboxylate transporter TctB family protein</fullName>
    </submittedName>
</protein>
<evidence type="ECO:0000259" key="2">
    <source>
        <dbReference type="Pfam" id="PF07331"/>
    </source>
</evidence>
<name>A0A1X6Z0E5_9RHOB</name>